<dbReference type="RefSeq" id="WP_013810141.1">
    <property type="nucleotide sequence ID" value="NC_015565.1"/>
</dbReference>
<dbReference type="KEGG" id="dca:Desca_1364"/>
<organism evidence="1 2">
    <name type="scientific">Desulfotomaculum nigrificans (strain DSM 14880 / VKM B-2319 / CO-1-SRB)</name>
    <name type="common">Desulfotomaculum carboxydivorans</name>
    <dbReference type="NCBI Taxonomy" id="868595"/>
    <lineage>
        <taxon>Bacteria</taxon>
        <taxon>Bacillati</taxon>
        <taxon>Bacillota</taxon>
        <taxon>Clostridia</taxon>
        <taxon>Eubacteriales</taxon>
        <taxon>Desulfotomaculaceae</taxon>
        <taxon>Desulfotomaculum</taxon>
    </lineage>
</organism>
<evidence type="ECO:0000313" key="1">
    <source>
        <dbReference type="EMBL" id="AEF94223.1"/>
    </source>
</evidence>
<evidence type="ECO:0000313" key="2">
    <source>
        <dbReference type="Proteomes" id="UP000009226"/>
    </source>
</evidence>
<dbReference type="Proteomes" id="UP000009226">
    <property type="component" value="Chromosome"/>
</dbReference>
<name>F6B5A2_DESCC</name>
<protein>
    <submittedName>
        <fullName evidence="1">Uncharacterized protein</fullName>
    </submittedName>
</protein>
<accession>F6B5A2</accession>
<keyword evidence="2" id="KW-1185">Reference proteome</keyword>
<gene>
    <name evidence="1" type="ordered locus">Desca_1364</name>
</gene>
<proteinExistence type="predicted"/>
<reference evidence="1 2" key="1">
    <citation type="submission" date="2011-05" db="EMBL/GenBank/DDBJ databases">
        <title>Complete sequence of Desulfotomaculum carboxydivorans CO-1-SRB.</title>
        <authorList>
            <consortium name="US DOE Joint Genome Institute"/>
            <person name="Lucas S."/>
            <person name="Han J."/>
            <person name="Lapidus A."/>
            <person name="Cheng J.-F."/>
            <person name="Goodwin L."/>
            <person name="Pitluck S."/>
            <person name="Peters L."/>
            <person name="Mikhailova N."/>
            <person name="Lu M."/>
            <person name="Han C."/>
            <person name="Tapia R."/>
            <person name="Land M."/>
            <person name="Hauser L."/>
            <person name="Kyrpides N."/>
            <person name="Ivanova N."/>
            <person name="Pagani I."/>
            <person name="Stams A."/>
            <person name="Plugge C."/>
            <person name="Muyzer G."/>
            <person name="Kuever J."/>
            <person name="Parshina S."/>
            <person name="Ivanova A."/>
            <person name="Nazina T."/>
            <person name="Woyke T."/>
        </authorList>
    </citation>
    <scope>NUCLEOTIDE SEQUENCE [LARGE SCALE GENOMIC DNA]</scope>
    <source>
        <strain evidence="2">DSM 14880 / VKM B-2319 / CO-1-SRB</strain>
    </source>
</reference>
<dbReference type="HOGENOM" id="CLU_1319235_0_0_9"/>
<sequence>MPEQENKVVNIDQEIINKHTDSFVNITTILGSLLKKDLARFSFNYDESTVTLDSSPEVLDAFANYSPDKVQSVMEEIVTITLKLLDNQEAALLQEAANEGKTTHMILQKKIEAIKNNIDLKTLQNGYYFYRTCIGNVLDQFIAQKIVKPPSGRFPAIETAMIRISAKDNHNNGNSQSINFELYPYQIDDIINTLSQLKQEFTIESSHSKSS</sequence>
<dbReference type="EMBL" id="CP002736">
    <property type="protein sequence ID" value="AEF94223.1"/>
    <property type="molecule type" value="Genomic_DNA"/>
</dbReference>
<dbReference type="AlphaFoldDB" id="F6B5A2"/>